<dbReference type="SMART" id="SM00256">
    <property type="entry name" value="FBOX"/>
    <property type="match status" value="1"/>
</dbReference>
<proteinExistence type="predicted"/>
<organism evidence="3 4">
    <name type="scientific">Cuscuta australis</name>
    <dbReference type="NCBI Taxonomy" id="267555"/>
    <lineage>
        <taxon>Eukaryota</taxon>
        <taxon>Viridiplantae</taxon>
        <taxon>Streptophyta</taxon>
        <taxon>Embryophyta</taxon>
        <taxon>Tracheophyta</taxon>
        <taxon>Spermatophyta</taxon>
        <taxon>Magnoliopsida</taxon>
        <taxon>eudicotyledons</taxon>
        <taxon>Gunneridae</taxon>
        <taxon>Pentapetalae</taxon>
        <taxon>asterids</taxon>
        <taxon>lamiids</taxon>
        <taxon>Solanales</taxon>
        <taxon>Convolvulaceae</taxon>
        <taxon>Cuscuteae</taxon>
        <taxon>Cuscuta</taxon>
        <taxon>Cuscuta subgen. Grammica</taxon>
        <taxon>Cuscuta sect. Cleistogrammica</taxon>
    </lineage>
</organism>
<evidence type="ECO:0000259" key="2">
    <source>
        <dbReference type="SMART" id="SM00256"/>
    </source>
</evidence>
<comment type="caution">
    <text evidence="3">The sequence shown here is derived from an EMBL/GenBank/DDBJ whole genome shotgun (WGS) entry which is preliminary data.</text>
</comment>
<feature type="region of interest" description="Disordered" evidence="1">
    <location>
        <begin position="1"/>
        <end position="21"/>
    </location>
</feature>
<reference evidence="3 4" key="1">
    <citation type="submission" date="2018-06" db="EMBL/GenBank/DDBJ databases">
        <title>The Genome of Cuscuta australis (Dodder) Provides Insight into the Evolution of Plant Parasitism.</title>
        <authorList>
            <person name="Liu H."/>
        </authorList>
    </citation>
    <scope>NUCLEOTIDE SEQUENCE [LARGE SCALE GENOMIC DNA]</scope>
    <source>
        <strain evidence="4">cv. Yunnan</strain>
        <tissue evidence="3">Vines</tissue>
    </source>
</reference>
<dbReference type="InterPro" id="IPR051304">
    <property type="entry name" value="SCF_F-box_domain"/>
</dbReference>
<dbReference type="Pfam" id="PF00646">
    <property type="entry name" value="F-box"/>
    <property type="match status" value="1"/>
</dbReference>
<name>A0A328D5Q1_9ASTE</name>
<dbReference type="SUPFAM" id="SSF81383">
    <property type="entry name" value="F-box domain"/>
    <property type="match status" value="1"/>
</dbReference>
<feature type="domain" description="F-box" evidence="2">
    <location>
        <begin position="31"/>
        <end position="71"/>
    </location>
</feature>
<dbReference type="Gene3D" id="1.20.1280.50">
    <property type="match status" value="1"/>
</dbReference>
<dbReference type="AlphaFoldDB" id="A0A328D5Q1"/>
<evidence type="ECO:0000313" key="4">
    <source>
        <dbReference type="Proteomes" id="UP000249390"/>
    </source>
</evidence>
<accession>A0A328D5Q1</accession>
<dbReference type="InterPro" id="IPR001810">
    <property type="entry name" value="F-box_dom"/>
</dbReference>
<dbReference type="InterPro" id="IPR005174">
    <property type="entry name" value="KIB1-4_b-propeller"/>
</dbReference>
<dbReference type="PANTHER" id="PTHR47123">
    <property type="entry name" value="F-BOX PROTEIN SKIP23"/>
    <property type="match status" value="1"/>
</dbReference>
<dbReference type="InterPro" id="IPR036047">
    <property type="entry name" value="F-box-like_dom_sf"/>
</dbReference>
<dbReference type="Proteomes" id="UP000249390">
    <property type="component" value="Unassembled WGS sequence"/>
</dbReference>
<dbReference type="CDD" id="cd09917">
    <property type="entry name" value="F-box_SF"/>
    <property type="match status" value="1"/>
</dbReference>
<dbReference type="PANTHER" id="PTHR47123:SF15">
    <property type="entry name" value="F-BOX PROTEIN SKIP23"/>
    <property type="match status" value="1"/>
</dbReference>
<gene>
    <name evidence="3" type="ORF">DM860_003301</name>
</gene>
<dbReference type="Pfam" id="PF03478">
    <property type="entry name" value="Beta-prop_KIB1-4"/>
    <property type="match status" value="1"/>
</dbReference>
<evidence type="ECO:0000313" key="3">
    <source>
        <dbReference type="EMBL" id="RAL39768.1"/>
    </source>
</evidence>
<sequence>MIGDAHLHQNRPPRSPEASFHPLSMSEWSQLPGELIDLIASHLDSEIDFLRFRSVCSSWRSSVPEKPNNSYPSRFPVIPNDGISDTSWGFKLSRRPVYMIRSPGPDDPTPSPSNAWIVKLDFEFPGRSRLLNPLSGSHLKLLPSNFPKRLDVSQYHIRELGQEFALHYINYRPLATSAGEAANLYREKVALCPDEHMLGFVLLTIHVSGKLVIYRSGGSKWTVINDLNLPYDDVITKGGRFYAVDNIGRTVILNLYSSTDVSLSVVAQPVFGGDKKFLVESCGDLLMVDKYLTAGPEDDLGYSEGFEFYEDFDCFMSERTVKFKVYKLDEAGGKWVEVSTLKDRILFLGENCAFSATVSELNSECKGNCIVFADLLFYMREEDEEDDGVLKLHGIAVYDLDTGSIGPISSYARYSELFWPPPPWISSTSQIQDGMGQLRI</sequence>
<keyword evidence="4" id="KW-1185">Reference proteome</keyword>
<protein>
    <recommendedName>
        <fullName evidence="2">F-box domain-containing protein</fullName>
    </recommendedName>
</protein>
<evidence type="ECO:0000256" key="1">
    <source>
        <dbReference type="SAM" id="MobiDB-lite"/>
    </source>
</evidence>
<dbReference type="EMBL" id="NQVE01000200">
    <property type="protein sequence ID" value="RAL39768.1"/>
    <property type="molecule type" value="Genomic_DNA"/>
</dbReference>